<feature type="domain" description="Chitin-binding type-1" evidence="11">
    <location>
        <begin position="81"/>
        <end position="125"/>
    </location>
</feature>
<reference evidence="13" key="1">
    <citation type="submission" date="2022-07" db="EMBL/GenBank/DDBJ databases">
        <title>Genome Sequence of Xylaria arbuscula.</title>
        <authorList>
            <person name="Buettner E."/>
        </authorList>
    </citation>
    <scope>NUCLEOTIDE SEQUENCE</scope>
    <source>
        <strain evidence="13">VT107</strain>
    </source>
</reference>
<feature type="disulfide bond" evidence="8">
    <location>
        <begin position="96"/>
        <end position="110"/>
    </location>
</feature>
<dbReference type="Proteomes" id="UP001148614">
    <property type="component" value="Unassembled WGS sequence"/>
</dbReference>
<evidence type="ECO:0000256" key="4">
    <source>
        <dbReference type="ARBA" id="ARBA00022729"/>
    </source>
</evidence>
<dbReference type="InterPro" id="IPR036861">
    <property type="entry name" value="Endochitinase-like_sf"/>
</dbReference>
<dbReference type="InterPro" id="IPR002509">
    <property type="entry name" value="NODB_dom"/>
</dbReference>
<keyword evidence="2 8" id="KW-0147">Chitin-binding</keyword>
<dbReference type="PROSITE" id="PS00026">
    <property type="entry name" value="CHIT_BIND_I_1"/>
    <property type="match status" value="1"/>
</dbReference>
<feature type="disulfide bond" evidence="8">
    <location>
        <begin position="507"/>
        <end position="521"/>
    </location>
</feature>
<dbReference type="PROSITE" id="PS50941">
    <property type="entry name" value="CHIT_BIND_I_2"/>
    <property type="match status" value="3"/>
</dbReference>
<organism evidence="13 14">
    <name type="scientific">Xylaria arbuscula</name>
    <dbReference type="NCBI Taxonomy" id="114810"/>
    <lineage>
        <taxon>Eukaryota</taxon>
        <taxon>Fungi</taxon>
        <taxon>Dikarya</taxon>
        <taxon>Ascomycota</taxon>
        <taxon>Pezizomycotina</taxon>
        <taxon>Sordariomycetes</taxon>
        <taxon>Xylariomycetidae</taxon>
        <taxon>Xylariales</taxon>
        <taxon>Xylariaceae</taxon>
        <taxon>Xylaria</taxon>
    </lineage>
</organism>
<feature type="disulfide bond" evidence="8">
    <location>
        <begin position="91"/>
        <end position="103"/>
    </location>
</feature>
<dbReference type="GO" id="GO:0016810">
    <property type="term" value="F:hydrolase activity, acting on carbon-nitrogen (but not peptide) bonds"/>
    <property type="evidence" value="ECO:0007669"/>
    <property type="project" value="InterPro"/>
</dbReference>
<feature type="region of interest" description="Disordered" evidence="9">
    <location>
        <begin position="544"/>
        <end position="596"/>
    </location>
</feature>
<feature type="disulfide bond" evidence="8">
    <location>
        <begin position="433"/>
        <end position="447"/>
    </location>
</feature>
<proteinExistence type="predicted"/>
<evidence type="ECO:0000256" key="1">
    <source>
        <dbReference type="ARBA" id="ARBA00001941"/>
    </source>
</evidence>
<gene>
    <name evidence="13" type="ORF">NPX13_g6716</name>
</gene>
<evidence type="ECO:0000256" key="3">
    <source>
        <dbReference type="ARBA" id="ARBA00022723"/>
    </source>
</evidence>
<dbReference type="Gene3D" id="3.30.60.10">
    <property type="entry name" value="Endochitinase-like"/>
    <property type="match status" value="3"/>
</dbReference>
<evidence type="ECO:0000256" key="6">
    <source>
        <dbReference type="ARBA" id="ARBA00023277"/>
    </source>
</evidence>
<evidence type="ECO:0000259" key="11">
    <source>
        <dbReference type="PROSITE" id="PS50941"/>
    </source>
</evidence>
<evidence type="ECO:0000256" key="8">
    <source>
        <dbReference type="PROSITE-ProRule" id="PRU00261"/>
    </source>
</evidence>
<evidence type="ECO:0000259" key="12">
    <source>
        <dbReference type="PROSITE" id="PS51677"/>
    </source>
</evidence>
<dbReference type="VEuPathDB" id="FungiDB:F4678DRAFT_76522"/>
<dbReference type="SUPFAM" id="SSF57016">
    <property type="entry name" value="Plant lectins/antimicrobial peptides"/>
    <property type="match status" value="3"/>
</dbReference>
<dbReference type="GO" id="GO:0005975">
    <property type="term" value="P:carbohydrate metabolic process"/>
    <property type="evidence" value="ECO:0007669"/>
    <property type="project" value="InterPro"/>
</dbReference>
<dbReference type="GO" id="GO:0008061">
    <property type="term" value="F:chitin binding"/>
    <property type="evidence" value="ECO:0007669"/>
    <property type="project" value="UniProtKB-UniRule"/>
</dbReference>
<dbReference type="InterPro" id="IPR018371">
    <property type="entry name" value="Chitin-binding_1_CS"/>
</dbReference>
<feature type="disulfide bond" evidence="8">
    <location>
        <begin position="493"/>
        <end position="508"/>
    </location>
</feature>
<feature type="domain" description="Chitin-binding type-1" evidence="11">
    <location>
        <begin position="490"/>
        <end position="535"/>
    </location>
</feature>
<dbReference type="CDD" id="cd10951">
    <property type="entry name" value="CE4_ClCDA_like"/>
    <property type="match status" value="1"/>
</dbReference>
<evidence type="ECO:0000256" key="9">
    <source>
        <dbReference type="SAM" id="MobiDB-lite"/>
    </source>
</evidence>
<feature type="disulfide bond" evidence="8">
    <location>
        <begin position="419"/>
        <end position="434"/>
    </location>
</feature>
<protein>
    <recommendedName>
        <fullName evidence="15">Chitin deacetylase</fullName>
    </recommendedName>
</protein>
<evidence type="ECO:0000313" key="13">
    <source>
        <dbReference type="EMBL" id="KAJ3567576.1"/>
    </source>
</evidence>
<evidence type="ECO:0000256" key="5">
    <source>
        <dbReference type="ARBA" id="ARBA00022801"/>
    </source>
</evidence>
<feature type="compositionally biased region" description="Low complexity" evidence="9">
    <location>
        <begin position="544"/>
        <end position="590"/>
    </location>
</feature>
<feature type="compositionally biased region" description="Basic and acidic residues" evidence="9">
    <location>
        <begin position="60"/>
        <end position="78"/>
    </location>
</feature>
<dbReference type="CDD" id="cd00035">
    <property type="entry name" value="ChtBD1"/>
    <property type="match status" value="1"/>
</dbReference>
<dbReference type="CDD" id="cd11618">
    <property type="entry name" value="ChtBD1_1"/>
    <property type="match status" value="2"/>
</dbReference>
<dbReference type="Pfam" id="PF01522">
    <property type="entry name" value="Polysacc_deac_1"/>
    <property type="match status" value="1"/>
</dbReference>
<name>A0A9W8NBC2_9PEZI</name>
<comment type="caution">
    <text evidence="8">Lacks conserved residue(s) required for the propagation of feature annotation.</text>
</comment>
<keyword evidence="5" id="KW-0378">Hydrolase</keyword>
<keyword evidence="14" id="KW-1185">Reference proteome</keyword>
<feature type="domain" description="NodB homology" evidence="12">
    <location>
        <begin position="159"/>
        <end position="355"/>
    </location>
</feature>
<evidence type="ECO:0000256" key="2">
    <source>
        <dbReference type="ARBA" id="ARBA00022669"/>
    </source>
</evidence>
<keyword evidence="3" id="KW-0479">Metal-binding</keyword>
<dbReference type="SMART" id="SM00270">
    <property type="entry name" value="ChtBD1"/>
    <property type="match status" value="3"/>
</dbReference>
<keyword evidence="6" id="KW-0119">Carbohydrate metabolism</keyword>
<dbReference type="PANTHER" id="PTHR46471:SF2">
    <property type="entry name" value="CHITIN DEACETYLASE-RELATED"/>
    <property type="match status" value="1"/>
</dbReference>
<keyword evidence="7" id="KW-0170">Cobalt</keyword>
<dbReference type="GO" id="GO:0046872">
    <property type="term" value="F:metal ion binding"/>
    <property type="evidence" value="ECO:0007669"/>
    <property type="project" value="UniProtKB-KW"/>
</dbReference>
<evidence type="ECO:0000256" key="7">
    <source>
        <dbReference type="ARBA" id="ARBA00023285"/>
    </source>
</evidence>
<sequence length="596" mass="63962">MRFLSAISLALCASQTIAHADVDGDLPIPRLLGARRFLKDFKGERRWEQRVRSAPNDLSTEPRSEDTSRKRDKIEERQNTNGRCGSRYGSCATGYCCSYEGYCGNTATYCQAPDCQINYGPGCDGNQKPSGVDTSTIARPKLGSVAYGGVGIYDCVNNGDIAVTFDDGPWDYTNDLLDTLAKYQAKATFFITGNNLHKGQINDPSTPWPTVIQRMAAEGHQIASHTWSHENYSQLTTTQFQNQIYWNEIAFNDILGYFPTYMRPPYSICPTKTCGAQLATMGYHAVYFDLDTEGYLHDDATEIQTSKDIWDDTVPGTNPCRNSFLQIEHDIHYQTVYNLTSYTLDSLFKSGYRSVTVGQCLGDPPANWYRAGSKAVPSYTFTTRAPTGTWSCLTETATPTSTGPAGPSSTLQVSTDGSCGSGVTCQGSTYGNCCSSHGYCGSSIDYCGTGCNADFGTCTAGDDPLPGDDPIPTNTTSGATPTSTLKVSIDGDCGNGVTCDGSEFGTCCSQFGYCGSTDDYCGTGCQPDFGSGCQGSGSTTFSPTITTTTSTTTTGRPSSSLTNTKTSSTTTTKTSKTSTTKTSKTSTTKNLENHND</sequence>
<dbReference type="InterPro" id="IPR001002">
    <property type="entry name" value="Chitin-bd_1"/>
</dbReference>
<keyword evidence="8" id="KW-1015">Disulfide bond</keyword>
<accession>A0A9W8NBC2</accession>
<feature type="chain" id="PRO_5040792295" description="Chitin deacetylase" evidence="10">
    <location>
        <begin position="21"/>
        <end position="596"/>
    </location>
</feature>
<dbReference type="PROSITE" id="PS51677">
    <property type="entry name" value="NODB"/>
    <property type="match status" value="1"/>
</dbReference>
<evidence type="ECO:0000256" key="10">
    <source>
        <dbReference type="SAM" id="SignalP"/>
    </source>
</evidence>
<comment type="caution">
    <text evidence="13">The sequence shown here is derived from an EMBL/GenBank/DDBJ whole genome shotgun (WGS) entry which is preliminary data.</text>
</comment>
<dbReference type="InterPro" id="IPR011330">
    <property type="entry name" value="Glyco_hydro/deAcase_b/a-brl"/>
</dbReference>
<comment type="cofactor">
    <cofactor evidence="1">
        <name>Co(2+)</name>
        <dbReference type="ChEBI" id="CHEBI:48828"/>
    </cofactor>
</comment>
<evidence type="ECO:0008006" key="15">
    <source>
        <dbReference type="Google" id="ProtNLM"/>
    </source>
</evidence>
<feature type="domain" description="Chitin-binding type-1" evidence="11">
    <location>
        <begin position="416"/>
        <end position="460"/>
    </location>
</feature>
<feature type="region of interest" description="Disordered" evidence="9">
    <location>
        <begin position="49"/>
        <end position="80"/>
    </location>
</feature>
<dbReference type="AlphaFoldDB" id="A0A9W8NBC2"/>
<evidence type="ECO:0000313" key="14">
    <source>
        <dbReference type="Proteomes" id="UP001148614"/>
    </source>
</evidence>
<dbReference type="PANTHER" id="PTHR46471">
    <property type="entry name" value="CHITIN DEACETYLASE"/>
    <property type="match status" value="1"/>
</dbReference>
<keyword evidence="4 10" id="KW-0732">Signal</keyword>
<dbReference type="EMBL" id="JANPWZ010001224">
    <property type="protein sequence ID" value="KAJ3567576.1"/>
    <property type="molecule type" value="Genomic_DNA"/>
</dbReference>
<dbReference type="Gene3D" id="3.20.20.370">
    <property type="entry name" value="Glycoside hydrolase/deacetylase"/>
    <property type="match status" value="1"/>
</dbReference>
<feature type="signal peptide" evidence="10">
    <location>
        <begin position="1"/>
        <end position="20"/>
    </location>
</feature>
<dbReference type="SUPFAM" id="SSF88713">
    <property type="entry name" value="Glycoside hydrolase/deacetylase"/>
    <property type="match status" value="1"/>
</dbReference>